<proteinExistence type="predicted"/>
<accession>A0A2P2QNI5</accession>
<dbReference type="AlphaFoldDB" id="A0A2P2QNI5"/>
<protein>
    <submittedName>
        <fullName evidence="1">Uncharacterized protein</fullName>
    </submittedName>
</protein>
<evidence type="ECO:0000313" key="1">
    <source>
        <dbReference type="EMBL" id="MBX68528.1"/>
    </source>
</evidence>
<reference evidence="1" key="1">
    <citation type="submission" date="2018-02" db="EMBL/GenBank/DDBJ databases">
        <title>Rhizophora mucronata_Transcriptome.</title>
        <authorList>
            <person name="Meera S.P."/>
            <person name="Sreeshan A."/>
            <person name="Augustine A."/>
        </authorList>
    </citation>
    <scope>NUCLEOTIDE SEQUENCE</scope>
    <source>
        <tissue evidence="1">Leaf</tissue>
    </source>
</reference>
<dbReference type="EMBL" id="GGEC01088044">
    <property type="protein sequence ID" value="MBX68528.1"/>
    <property type="molecule type" value="Transcribed_RNA"/>
</dbReference>
<name>A0A2P2QNI5_RHIMU</name>
<organism evidence="1">
    <name type="scientific">Rhizophora mucronata</name>
    <name type="common">Asiatic mangrove</name>
    <dbReference type="NCBI Taxonomy" id="61149"/>
    <lineage>
        <taxon>Eukaryota</taxon>
        <taxon>Viridiplantae</taxon>
        <taxon>Streptophyta</taxon>
        <taxon>Embryophyta</taxon>
        <taxon>Tracheophyta</taxon>
        <taxon>Spermatophyta</taxon>
        <taxon>Magnoliopsida</taxon>
        <taxon>eudicotyledons</taxon>
        <taxon>Gunneridae</taxon>
        <taxon>Pentapetalae</taxon>
        <taxon>rosids</taxon>
        <taxon>fabids</taxon>
        <taxon>Malpighiales</taxon>
        <taxon>Rhizophoraceae</taxon>
        <taxon>Rhizophora</taxon>
    </lineage>
</organism>
<sequence>MFFFFSYVSVGFIDHILESLHLVQSNFPKLIASEPVMSPLQLCCMTNQLIFSYLASTFASIQP</sequence>